<dbReference type="Gene3D" id="3.40.50.1000">
    <property type="entry name" value="HAD superfamily/HAD-like"/>
    <property type="match status" value="1"/>
</dbReference>
<dbReference type="PANTHER" id="PTHR43316:SF3">
    <property type="entry name" value="HALOACID DEHALOGENASE, TYPE II (AFU_ORTHOLOGUE AFUA_2G07750)-RELATED"/>
    <property type="match status" value="1"/>
</dbReference>
<dbReference type="SUPFAM" id="SSF56784">
    <property type="entry name" value="HAD-like"/>
    <property type="match status" value="1"/>
</dbReference>
<dbReference type="PRINTS" id="PR00413">
    <property type="entry name" value="HADHALOGNASE"/>
</dbReference>
<dbReference type="InterPro" id="IPR036412">
    <property type="entry name" value="HAD-like_sf"/>
</dbReference>
<reference evidence="3 4" key="1">
    <citation type="submission" date="2014-07" db="EMBL/GenBank/DDBJ databases">
        <title>Complete genome sequence of a moderately halophilic bacterium Terribacillus aidingensis MP602, isolated from Cryptomeria fortunei in Tianmu mountain in China.</title>
        <authorList>
            <person name="Wang Y."/>
            <person name="Lu P."/>
            <person name="Zhang L."/>
        </authorList>
    </citation>
    <scope>NUCLEOTIDE SEQUENCE [LARGE SCALE GENOMIC DNA]</scope>
    <source>
        <strain evidence="3 4">MP602</strain>
    </source>
</reference>
<dbReference type="SFLD" id="SFLDF00045">
    <property type="entry name" value="2-haloacid_dehalogenase"/>
    <property type="match status" value="1"/>
</dbReference>
<dbReference type="SFLD" id="SFLDG01135">
    <property type="entry name" value="C1.5.6:_HAD__Beta-PGM__Phospha"/>
    <property type="match status" value="1"/>
</dbReference>
<dbReference type="GO" id="GO:0019120">
    <property type="term" value="F:hydrolase activity, acting on acid halide bonds, in C-halide compounds"/>
    <property type="evidence" value="ECO:0007669"/>
    <property type="project" value="InterPro"/>
</dbReference>
<dbReference type="Proteomes" id="UP000027980">
    <property type="component" value="Chromosome"/>
</dbReference>
<dbReference type="KEGG" id="tap:GZ22_02045"/>
<dbReference type="InterPro" id="IPR006328">
    <property type="entry name" value="2-HAD"/>
</dbReference>
<dbReference type="Gene3D" id="1.10.150.240">
    <property type="entry name" value="Putative phosphatase, domain 2"/>
    <property type="match status" value="1"/>
</dbReference>
<dbReference type="PANTHER" id="PTHR43316">
    <property type="entry name" value="HYDROLASE, HALOACID DELAHOGENASE-RELATED"/>
    <property type="match status" value="1"/>
</dbReference>
<dbReference type="InterPro" id="IPR051540">
    <property type="entry name" value="S-2-haloacid_dehalogenase"/>
</dbReference>
<dbReference type="GeneID" id="34222268"/>
<dbReference type="NCBIfam" id="TIGR01428">
    <property type="entry name" value="HAD_type_II"/>
    <property type="match status" value="1"/>
</dbReference>
<dbReference type="SFLD" id="SFLDS00003">
    <property type="entry name" value="Haloacid_Dehalogenase"/>
    <property type="match status" value="1"/>
</dbReference>
<dbReference type="NCBIfam" id="TIGR01509">
    <property type="entry name" value="HAD-SF-IA-v3"/>
    <property type="match status" value="1"/>
</dbReference>
<evidence type="ECO:0000256" key="2">
    <source>
        <dbReference type="ARBA" id="ARBA00022801"/>
    </source>
</evidence>
<comment type="similarity">
    <text evidence="1">Belongs to the HAD-like hydrolase superfamily. S-2-haloalkanoic acid dehalogenase family.</text>
</comment>
<accession>A0A075LGW2</accession>
<proteinExistence type="inferred from homology"/>
<dbReference type="InterPro" id="IPR023214">
    <property type="entry name" value="HAD_sf"/>
</dbReference>
<sequence>MAEMKAIVFDVYGTLFDVQSVQEACEQQFPEKGESISSLWRSKQLEYAFLRQLMGQYEPFNDVTRDALRYALETHECKYKDEIIQKLMDAYNQLRPYEETEEVLQQVQDKKLAVFSNGPDGMLDPLLRNADLAQYFDAIVSVDEIKQYKPATASYAYLLKQLDVKREEVLFLSSNSWDIAGAANFGFHTAWINRKGAPAERLGHNPDKEYENLKGLIEKNNL</sequence>
<dbReference type="EMBL" id="CP008876">
    <property type="protein sequence ID" value="AIF65546.1"/>
    <property type="molecule type" value="Genomic_DNA"/>
</dbReference>
<keyword evidence="2" id="KW-0378">Hydrolase</keyword>
<gene>
    <name evidence="3" type="ORF">GZ22_02045</name>
</gene>
<dbReference type="Pfam" id="PF00702">
    <property type="entry name" value="Hydrolase"/>
    <property type="match status" value="1"/>
</dbReference>
<dbReference type="CDD" id="cd02588">
    <property type="entry name" value="HAD_L2-DEX"/>
    <property type="match status" value="1"/>
</dbReference>
<dbReference type="NCBIfam" id="TIGR01549">
    <property type="entry name" value="HAD-SF-IA-v1"/>
    <property type="match status" value="1"/>
</dbReference>
<dbReference type="OrthoDB" id="264363at2"/>
<name>A0A075LGW2_9BACI</name>
<dbReference type="RefSeq" id="WP_038558183.1">
    <property type="nucleotide sequence ID" value="NZ_CP008876.1"/>
</dbReference>
<dbReference type="InterPro" id="IPR006439">
    <property type="entry name" value="HAD-SF_hydro_IA"/>
</dbReference>
<dbReference type="SFLD" id="SFLDG01129">
    <property type="entry name" value="C1.5:_HAD__Beta-PGM__Phosphata"/>
    <property type="match status" value="1"/>
</dbReference>
<evidence type="ECO:0000313" key="4">
    <source>
        <dbReference type="Proteomes" id="UP000027980"/>
    </source>
</evidence>
<evidence type="ECO:0000313" key="3">
    <source>
        <dbReference type="EMBL" id="AIF65546.1"/>
    </source>
</evidence>
<protein>
    <submittedName>
        <fullName evidence="3">Haloacid dehalogenase</fullName>
    </submittedName>
</protein>
<organism evidence="3 4">
    <name type="scientific">Terribacillus saccharophilus</name>
    <dbReference type="NCBI Taxonomy" id="361277"/>
    <lineage>
        <taxon>Bacteria</taxon>
        <taxon>Bacillati</taxon>
        <taxon>Bacillota</taxon>
        <taxon>Bacilli</taxon>
        <taxon>Bacillales</taxon>
        <taxon>Bacillaceae</taxon>
        <taxon>Terribacillus</taxon>
    </lineage>
</organism>
<dbReference type="InterPro" id="IPR023198">
    <property type="entry name" value="PGP-like_dom2"/>
</dbReference>
<dbReference type="NCBIfam" id="TIGR01493">
    <property type="entry name" value="HAD-SF-IA-v2"/>
    <property type="match status" value="1"/>
</dbReference>
<evidence type="ECO:0000256" key="1">
    <source>
        <dbReference type="ARBA" id="ARBA00008106"/>
    </source>
</evidence>
<dbReference type="HOGENOM" id="CLU_045011_3_1_9"/>
<dbReference type="AlphaFoldDB" id="A0A075LGW2"/>